<name>A0ABT1JNR7_ACTCY</name>
<comment type="caution">
    <text evidence="1">The sequence shown here is derived from an EMBL/GenBank/DDBJ whole genome shotgun (WGS) entry which is preliminary data.</text>
</comment>
<dbReference type="NCBIfam" id="TIGR04267">
    <property type="entry name" value="mod_HExxH"/>
    <property type="match status" value="1"/>
</dbReference>
<accession>A0ABT1JNR7</accession>
<dbReference type="Proteomes" id="UP000791080">
    <property type="component" value="Unassembled WGS sequence"/>
</dbReference>
<dbReference type="EMBL" id="AUBJ02000001">
    <property type="protein sequence ID" value="MCP2334173.1"/>
    <property type="molecule type" value="Genomic_DNA"/>
</dbReference>
<dbReference type="InterPro" id="IPR026337">
    <property type="entry name" value="AKG_HExxH"/>
</dbReference>
<evidence type="ECO:0000313" key="2">
    <source>
        <dbReference type="Proteomes" id="UP000791080"/>
    </source>
</evidence>
<proteinExistence type="predicted"/>
<gene>
    <name evidence="1" type="ORF">G443_004443</name>
</gene>
<sequence>MGDTVPAERRGGGGRRHVRDDSWYLAALAASAAIRAAEPFEIAVPLVEGRLVLPTLGVVLAPEPTPGASTDVRGEDPGMSDPVAPPPALVRAEGGTSGLRVRVWFGGAVVTLPTDLGKAAPGWRPISRIAVSGRLSLRVLLDDVDPFRGGGDLATAHHLEEGQERDWRDLVERCWHLLERHHPESSRELAAGLRALVPMARRVGGNRSATHSDAFGSVALSLPADAAQLGAVLVHEFQHSKLSALLDLVPLADGNDPARYYAPWRNDPRPAGALLQGVYAHLAVADFWRRQRWQSGDDAERATAHFEFALWLIQTHFAARVLATSPALNPAGRHFLTTMSRRLSRWRAEPIPVRERALAIDAAAEHRAQWRLRNLRADPVFVNNLAEEWAAGGPAPARLTPETELCPPPLGPDSPRAGLRRAAVRDPDLVARRLSRSQDGNGMARDAILRVELADIAGEDDAAKLGYRNRLLDSPRHRDAWVGLGLVERRSGDPGLAEWLLCRPELVHAVYLRIRQLCDGVADPISVARWLFEGRPGPGYDEPLDMGGWRPLGD</sequence>
<evidence type="ECO:0000313" key="1">
    <source>
        <dbReference type="EMBL" id="MCP2334173.1"/>
    </source>
</evidence>
<reference evidence="1 2" key="1">
    <citation type="submission" date="2022-06" db="EMBL/GenBank/DDBJ databases">
        <title>Genomic Encyclopedia of Type Strains, Phase I: the one thousand microbial genomes (KMG-I) project.</title>
        <authorList>
            <person name="Kyrpides N."/>
        </authorList>
    </citation>
    <scope>NUCLEOTIDE SEQUENCE [LARGE SCALE GENOMIC DNA]</scope>
    <source>
        <strain evidence="1 2">DSM 43889</strain>
    </source>
</reference>
<keyword evidence="2" id="KW-1185">Reference proteome</keyword>
<organism evidence="1 2">
    <name type="scientific">Actinoalloteichus caeruleus DSM 43889</name>
    <dbReference type="NCBI Taxonomy" id="1120930"/>
    <lineage>
        <taxon>Bacteria</taxon>
        <taxon>Bacillati</taxon>
        <taxon>Actinomycetota</taxon>
        <taxon>Actinomycetes</taxon>
        <taxon>Pseudonocardiales</taxon>
        <taxon>Pseudonocardiaceae</taxon>
        <taxon>Actinoalloteichus</taxon>
        <taxon>Actinoalloteichus cyanogriseus</taxon>
    </lineage>
</organism>
<protein>
    <submittedName>
        <fullName evidence="1">HEXXH motif-containing protein</fullName>
    </submittedName>
</protein>